<keyword evidence="4" id="KW-1185">Reference proteome</keyword>
<reference evidence="2 6" key="4">
    <citation type="submission" date="2019-07" db="EMBL/GenBank/DDBJ databases">
        <title>Whole genome shotgun sequence of Acetobacter indonesiensis NBRC 16471.</title>
        <authorList>
            <person name="Hosoyama A."/>
            <person name="Uohara A."/>
            <person name="Ohji S."/>
            <person name="Ichikawa N."/>
        </authorList>
    </citation>
    <scope>NUCLEOTIDE SEQUENCE [LARGE SCALE GENOMIC DNA]</scope>
    <source>
        <strain evidence="2 6">NBRC 16471</strain>
    </source>
</reference>
<proteinExistence type="predicted"/>
<name>A0A252AXS3_9PROT</name>
<dbReference type="Proteomes" id="UP000032673">
    <property type="component" value="Unassembled WGS sequence"/>
</dbReference>
<sequence length="202" mass="22633">MSPDSHMPHEFSRPYRLLPRFALSGLAVLGMLTTLTGCGDEESNSVSFAPSCPLTHIPPEAADYYVYDGKTPTFPHLVTRASILKLQGDCLAAGRKDLQTRIALRFVVNRGMAARDGTVNLPWFIAVLHGDKIVNKHVFHHTFQFPANLSSFTTDTHVVTVDLPIPPKNTESDYRFEVGFQLTKEQLDYNETHLKKPAYQAY</sequence>
<dbReference type="EMBL" id="BJXQ01000007">
    <property type="protein sequence ID" value="GEN03544.1"/>
    <property type="molecule type" value="Genomic_DNA"/>
</dbReference>
<dbReference type="EMBL" id="JOPA01000004">
    <property type="protein sequence ID" value="OUI96354.1"/>
    <property type="molecule type" value="Genomic_DNA"/>
</dbReference>
<dbReference type="Proteomes" id="UP000321104">
    <property type="component" value="Unassembled WGS sequence"/>
</dbReference>
<evidence type="ECO:0000313" key="4">
    <source>
        <dbReference type="Proteomes" id="UP000032673"/>
    </source>
</evidence>
<reference evidence="5" key="3">
    <citation type="submission" date="2014-06" db="EMBL/GenBank/DDBJ databases">
        <authorList>
            <person name="Winans N.J."/>
            <person name="Newell P.D."/>
            <person name="Douglas A.E."/>
        </authorList>
    </citation>
    <scope>NUCLEOTIDE SEQUENCE [LARGE SCALE GENOMIC DNA]</scope>
</reference>
<gene>
    <name evidence="1" type="ORF">Abin_026_072</name>
    <name evidence="2" type="ORF">AIN02nite_15690</name>
    <name evidence="3" type="ORF">HK17_12115</name>
</gene>
<dbReference type="EMBL" id="BAMW01000026">
    <property type="protein sequence ID" value="GAN63426.1"/>
    <property type="molecule type" value="Genomic_DNA"/>
</dbReference>
<organism evidence="3 5">
    <name type="scientific">Acetobacter indonesiensis</name>
    <dbReference type="NCBI Taxonomy" id="104101"/>
    <lineage>
        <taxon>Bacteria</taxon>
        <taxon>Pseudomonadati</taxon>
        <taxon>Pseudomonadota</taxon>
        <taxon>Alphaproteobacteria</taxon>
        <taxon>Acetobacterales</taxon>
        <taxon>Acetobacteraceae</taxon>
        <taxon>Acetobacter</taxon>
    </lineage>
</organism>
<evidence type="ECO:0000313" key="2">
    <source>
        <dbReference type="EMBL" id="GEN03544.1"/>
    </source>
</evidence>
<evidence type="ECO:0000313" key="1">
    <source>
        <dbReference type="EMBL" id="GAN63426.1"/>
    </source>
</evidence>
<evidence type="ECO:0000313" key="3">
    <source>
        <dbReference type="EMBL" id="OUI96354.1"/>
    </source>
</evidence>
<reference evidence="1 4" key="1">
    <citation type="submission" date="2012-11" db="EMBL/GenBank/DDBJ databases">
        <title>Whole genome sequence of Acetobacter indonesiensis 5H-1.</title>
        <authorList>
            <person name="Azuma Y."/>
            <person name="Higashiura N."/>
            <person name="Hirakawa H."/>
            <person name="Matsushita K."/>
        </authorList>
    </citation>
    <scope>NUCLEOTIDE SEQUENCE [LARGE SCALE GENOMIC DNA]</scope>
    <source>
        <strain evidence="1 4">5H-1</strain>
    </source>
</reference>
<evidence type="ECO:0000313" key="6">
    <source>
        <dbReference type="Proteomes" id="UP000321104"/>
    </source>
</evidence>
<dbReference type="Proteomes" id="UP000194641">
    <property type="component" value="Unassembled WGS sequence"/>
</dbReference>
<dbReference type="AlphaFoldDB" id="A0A252AXS3"/>
<reference evidence="3" key="2">
    <citation type="submission" date="2014-06" db="EMBL/GenBank/DDBJ databases">
        <authorList>
            <person name="Ju J."/>
            <person name="Zhang J."/>
        </authorList>
    </citation>
    <scope>NUCLEOTIDE SEQUENCE [LARGE SCALE GENOMIC DNA]</scope>
    <source>
        <strain evidence="3">DmL_051</strain>
    </source>
</reference>
<comment type="caution">
    <text evidence="3">The sequence shown here is derived from an EMBL/GenBank/DDBJ whole genome shotgun (WGS) entry which is preliminary data.</text>
</comment>
<evidence type="ECO:0008006" key="7">
    <source>
        <dbReference type="Google" id="ProtNLM"/>
    </source>
</evidence>
<protein>
    <recommendedName>
        <fullName evidence="7">Lipoprotein</fullName>
    </recommendedName>
</protein>
<accession>A0A252AXS3</accession>
<evidence type="ECO:0000313" key="5">
    <source>
        <dbReference type="Proteomes" id="UP000194641"/>
    </source>
</evidence>